<feature type="transmembrane region" description="Helical" evidence="9">
    <location>
        <begin position="359"/>
        <end position="376"/>
    </location>
</feature>
<feature type="transmembrane region" description="Helical" evidence="9">
    <location>
        <begin position="333"/>
        <end position="353"/>
    </location>
</feature>
<dbReference type="PANTHER" id="PTHR32507:SF7">
    <property type="entry name" value="K(+)_H(+) ANTIPORTER NHAP2"/>
    <property type="match status" value="1"/>
</dbReference>
<dbReference type="PROSITE" id="PS51202">
    <property type="entry name" value="RCK_C"/>
    <property type="match status" value="1"/>
</dbReference>
<dbReference type="GO" id="GO:0006813">
    <property type="term" value="P:potassium ion transport"/>
    <property type="evidence" value="ECO:0007669"/>
    <property type="project" value="InterPro"/>
</dbReference>
<dbReference type="EMBL" id="BJZQ01000004">
    <property type="protein sequence ID" value="GEO88880.1"/>
    <property type="molecule type" value="Genomic_DNA"/>
</dbReference>
<name>A0A512HU01_9ACTN</name>
<evidence type="ECO:0000256" key="7">
    <source>
        <dbReference type="ARBA" id="ARBA00023065"/>
    </source>
</evidence>
<comment type="caution">
    <text evidence="11">The sequence shown here is derived from an EMBL/GenBank/DDBJ whole genome shotgun (WGS) entry which is preliminary data.</text>
</comment>
<evidence type="ECO:0000259" key="10">
    <source>
        <dbReference type="PROSITE" id="PS51202"/>
    </source>
</evidence>
<accession>A0A512HU01</accession>
<keyword evidence="3" id="KW-0050">Antiport</keyword>
<dbReference type="NCBIfam" id="NF003716">
    <property type="entry name" value="PRK05326.1-3"/>
    <property type="match status" value="1"/>
</dbReference>
<sequence>MTSHDLDVILLTGSGVLILAVLAVRLSVGIGLPSLLMYLGLGILIGYDGAGVQFADANIALVLGLSALILILAEGGLTTNWARMKPSLGLGVLLATLSTSLSVVIVAGGAHYLFGLDWQLAVLIAAVLSPTDAAAVFSVLRTVPLKSRVSGVLEAESGLNDAPIVVLVTAISVGEIGEYGPAGFFALVVFELVIGALIGLLVGAGGAKLLRRAALPAAGLYPLVVFAMTVLAYALAATIHASGFAAVYVAAVVLGNTELPHRSATRSFVEGIGWLAQIGLFVMLGLLVHPSDIALWHLGVGVGVGALLTFVARPVSVAASAVWFRVGWREQLFISWAGLRGAVPIVLATIPLANGVPHSIDLFNMTFVAVVVYTIIQAGPLGRLARWCGVETDRGRDVEIDAAPLERISADLLQIHVPPASRLAGVEVGELRLPQGASVTMVVRDESTLVPHRTTRILVDDELLVVTTRDLREQVERRLRDVARHGRLAGWDLDPRADRDA</sequence>
<dbReference type="AlphaFoldDB" id="A0A512HU01"/>
<dbReference type="InterPro" id="IPR006153">
    <property type="entry name" value="Cation/H_exchanger_TM"/>
</dbReference>
<proteinExistence type="predicted"/>
<reference evidence="11 12" key="1">
    <citation type="submission" date="2019-07" db="EMBL/GenBank/DDBJ databases">
        <title>Whole genome shotgun sequence of Aeromicrobium flavum NBRC 107625.</title>
        <authorList>
            <person name="Hosoyama A."/>
            <person name="Uohara A."/>
            <person name="Ohji S."/>
            <person name="Ichikawa N."/>
        </authorList>
    </citation>
    <scope>NUCLEOTIDE SEQUENCE [LARGE SCALE GENOMIC DNA]</scope>
    <source>
        <strain evidence="11 12">NBRC 107625</strain>
    </source>
</reference>
<evidence type="ECO:0000256" key="6">
    <source>
        <dbReference type="ARBA" id="ARBA00022989"/>
    </source>
</evidence>
<keyword evidence="4" id="KW-1003">Cell membrane</keyword>
<feature type="transmembrane region" description="Helical" evidence="9">
    <location>
        <begin position="6"/>
        <end position="28"/>
    </location>
</feature>
<organism evidence="11 12">
    <name type="scientific">Aeromicrobium flavum</name>
    <dbReference type="NCBI Taxonomy" id="416568"/>
    <lineage>
        <taxon>Bacteria</taxon>
        <taxon>Bacillati</taxon>
        <taxon>Actinomycetota</taxon>
        <taxon>Actinomycetes</taxon>
        <taxon>Propionibacteriales</taxon>
        <taxon>Nocardioidaceae</taxon>
        <taxon>Aeromicrobium</taxon>
    </lineage>
</organism>
<dbReference type="Gene3D" id="1.20.1530.20">
    <property type="match status" value="1"/>
</dbReference>
<dbReference type="SUPFAM" id="SSF116726">
    <property type="entry name" value="TrkA C-terminal domain-like"/>
    <property type="match status" value="1"/>
</dbReference>
<feature type="transmembrane region" description="Helical" evidence="9">
    <location>
        <begin position="294"/>
        <end position="312"/>
    </location>
</feature>
<dbReference type="Proteomes" id="UP000321769">
    <property type="component" value="Unassembled WGS sequence"/>
</dbReference>
<dbReference type="Gene3D" id="3.30.70.1450">
    <property type="entry name" value="Regulator of K+ conductance, C-terminal domain"/>
    <property type="match status" value="1"/>
</dbReference>
<dbReference type="Pfam" id="PF02080">
    <property type="entry name" value="TrkA_C"/>
    <property type="match status" value="1"/>
</dbReference>
<evidence type="ECO:0000256" key="8">
    <source>
        <dbReference type="ARBA" id="ARBA00023136"/>
    </source>
</evidence>
<dbReference type="NCBIfam" id="NF003715">
    <property type="entry name" value="PRK05326.1-2"/>
    <property type="match status" value="1"/>
</dbReference>
<keyword evidence="7" id="KW-0406">Ion transport</keyword>
<feature type="transmembrane region" description="Helical" evidence="9">
    <location>
        <begin position="59"/>
        <end position="77"/>
    </location>
</feature>
<gene>
    <name evidence="11" type="ORF">AFL01nite_12070</name>
</gene>
<dbReference type="RefSeq" id="WP_146826458.1">
    <property type="nucleotide sequence ID" value="NZ_BAAAYQ010000001.1"/>
</dbReference>
<keyword evidence="6 9" id="KW-1133">Transmembrane helix</keyword>
<feature type="transmembrane region" description="Helical" evidence="9">
    <location>
        <begin position="179"/>
        <end position="202"/>
    </location>
</feature>
<evidence type="ECO:0000256" key="1">
    <source>
        <dbReference type="ARBA" id="ARBA00004651"/>
    </source>
</evidence>
<dbReference type="GO" id="GO:0015297">
    <property type="term" value="F:antiporter activity"/>
    <property type="evidence" value="ECO:0007669"/>
    <property type="project" value="UniProtKB-KW"/>
</dbReference>
<feature type="transmembrane region" description="Helical" evidence="9">
    <location>
        <begin position="89"/>
        <end position="114"/>
    </location>
</feature>
<keyword evidence="2" id="KW-0813">Transport</keyword>
<dbReference type="InterPro" id="IPR006037">
    <property type="entry name" value="RCK_C"/>
</dbReference>
<keyword evidence="8 9" id="KW-0472">Membrane</keyword>
<evidence type="ECO:0000256" key="2">
    <source>
        <dbReference type="ARBA" id="ARBA00022448"/>
    </source>
</evidence>
<dbReference type="InterPro" id="IPR038770">
    <property type="entry name" value="Na+/solute_symporter_sf"/>
</dbReference>
<keyword evidence="5 9" id="KW-0812">Transmembrane</keyword>
<dbReference type="OrthoDB" id="9810759at2"/>
<feature type="transmembrane region" description="Helical" evidence="9">
    <location>
        <begin position="214"/>
        <end position="235"/>
    </location>
</feature>
<dbReference type="GO" id="GO:0005886">
    <property type="term" value="C:plasma membrane"/>
    <property type="evidence" value="ECO:0007669"/>
    <property type="project" value="UniProtKB-SubCell"/>
</dbReference>
<dbReference type="GO" id="GO:1902600">
    <property type="term" value="P:proton transmembrane transport"/>
    <property type="evidence" value="ECO:0007669"/>
    <property type="project" value="InterPro"/>
</dbReference>
<protein>
    <submittedName>
        <fullName evidence="11">K+/H+ antiporter</fullName>
    </submittedName>
</protein>
<dbReference type="InterPro" id="IPR036721">
    <property type="entry name" value="RCK_C_sf"/>
</dbReference>
<evidence type="ECO:0000313" key="12">
    <source>
        <dbReference type="Proteomes" id="UP000321769"/>
    </source>
</evidence>
<dbReference type="Pfam" id="PF00999">
    <property type="entry name" value="Na_H_Exchanger"/>
    <property type="match status" value="1"/>
</dbReference>
<feature type="transmembrane region" description="Helical" evidence="9">
    <location>
        <begin position="271"/>
        <end position="288"/>
    </location>
</feature>
<evidence type="ECO:0000256" key="9">
    <source>
        <dbReference type="SAM" id="Phobius"/>
    </source>
</evidence>
<dbReference type="GO" id="GO:0008324">
    <property type="term" value="F:monoatomic cation transmembrane transporter activity"/>
    <property type="evidence" value="ECO:0007669"/>
    <property type="project" value="InterPro"/>
</dbReference>
<evidence type="ECO:0000256" key="4">
    <source>
        <dbReference type="ARBA" id="ARBA00022475"/>
    </source>
</evidence>
<dbReference type="PANTHER" id="PTHR32507">
    <property type="entry name" value="NA(+)/H(+) ANTIPORTER 1"/>
    <property type="match status" value="1"/>
</dbReference>
<feature type="domain" description="RCK C-terminal" evidence="10">
    <location>
        <begin position="400"/>
        <end position="481"/>
    </location>
</feature>
<feature type="transmembrane region" description="Helical" evidence="9">
    <location>
        <begin position="120"/>
        <end position="140"/>
    </location>
</feature>
<evidence type="ECO:0000256" key="3">
    <source>
        <dbReference type="ARBA" id="ARBA00022449"/>
    </source>
</evidence>
<comment type="subcellular location">
    <subcellularLocation>
        <location evidence="1">Cell membrane</location>
        <topology evidence="1">Multi-pass membrane protein</topology>
    </subcellularLocation>
</comment>
<keyword evidence="12" id="KW-1185">Reference proteome</keyword>
<evidence type="ECO:0000256" key="5">
    <source>
        <dbReference type="ARBA" id="ARBA00022692"/>
    </source>
</evidence>
<evidence type="ECO:0000313" key="11">
    <source>
        <dbReference type="EMBL" id="GEO88880.1"/>
    </source>
</evidence>